<protein>
    <submittedName>
        <fullName evidence="1">Uncharacterized protein</fullName>
    </submittedName>
</protein>
<sequence length="55" mass="6558">MTDEEPIEGGQRLPDWIEREFARRREYWRVLRDGGVISVAEEAEAIRRETEDLPE</sequence>
<dbReference type="RefSeq" id="WP_212554450.1">
    <property type="nucleotide sequence ID" value="NZ_JAGXOE010000045.1"/>
</dbReference>
<proteinExistence type="predicted"/>
<organism evidence="1 2">
    <name type="scientific">Tsukamurella paurometabola</name>
    <name type="common">Corynebacterium paurometabolum</name>
    <dbReference type="NCBI Taxonomy" id="2061"/>
    <lineage>
        <taxon>Bacteria</taxon>
        <taxon>Bacillati</taxon>
        <taxon>Actinomycetota</taxon>
        <taxon>Actinomycetes</taxon>
        <taxon>Mycobacteriales</taxon>
        <taxon>Tsukamurellaceae</taxon>
        <taxon>Tsukamurella</taxon>
    </lineage>
</organism>
<dbReference type="Proteomes" id="UP000676853">
    <property type="component" value="Unassembled WGS sequence"/>
</dbReference>
<comment type="caution">
    <text evidence="1">The sequence shown here is derived from an EMBL/GenBank/DDBJ whole genome shotgun (WGS) entry which is preliminary data.</text>
</comment>
<gene>
    <name evidence="1" type="ORF">KFZ73_16875</name>
</gene>
<reference evidence="1 2" key="1">
    <citation type="submission" date="2021-04" db="EMBL/GenBank/DDBJ databases">
        <title>Whole genome sequence analysis of a thiophenic sulfur metabolizing bacteria.</title>
        <authorList>
            <person name="Akhtar N."/>
            <person name="Akram J."/>
            <person name="Aslam A."/>
        </authorList>
    </citation>
    <scope>NUCLEOTIDE SEQUENCE [LARGE SCALE GENOMIC DNA]</scope>
    <source>
        <strain evidence="1 2">3OW</strain>
    </source>
</reference>
<name>A0ABS5NF65_TSUPA</name>
<evidence type="ECO:0000313" key="2">
    <source>
        <dbReference type="Proteomes" id="UP000676853"/>
    </source>
</evidence>
<evidence type="ECO:0000313" key="1">
    <source>
        <dbReference type="EMBL" id="MBS4102906.1"/>
    </source>
</evidence>
<keyword evidence="2" id="KW-1185">Reference proteome</keyword>
<dbReference type="EMBL" id="JAGXOE010000045">
    <property type="protein sequence ID" value="MBS4102906.1"/>
    <property type="molecule type" value="Genomic_DNA"/>
</dbReference>
<accession>A0ABS5NF65</accession>